<feature type="region of interest" description="Disordered" evidence="3">
    <location>
        <begin position="1"/>
        <end position="575"/>
    </location>
</feature>
<dbReference type="SMART" id="SM00715">
    <property type="entry name" value="LA"/>
    <property type="match status" value="1"/>
</dbReference>
<feature type="compositionally biased region" description="Basic and acidic residues" evidence="3">
    <location>
        <begin position="326"/>
        <end position="341"/>
    </location>
</feature>
<evidence type="ECO:0000256" key="1">
    <source>
        <dbReference type="ARBA" id="ARBA00022884"/>
    </source>
</evidence>
<dbReference type="GO" id="GO:0010494">
    <property type="term" value="C:cytoplasmic stress granule"/>
    <property type="evidence" value="ECO:0007669"/>
    <property type="project" value="TreeGrafter"/>
</dbReference>
<feature type="compositionally biased region" description="Polar residues" evidence="3">
    <location>
        <begin position="429"/>
        <end position="450"/>
    </location>
</feature>
<evidence type="ECO:0000313" key="6">
    <source>
        <dbReference type="Proteomes" id="UP000308768"/>
    </source>
</evidence>
<keyword evidence="1 2" id="KW-0694">RNA-binding</keyword>
<gene>
    <name evidence="5" type="ORF">B0A49_07518</name>
</gene>
<dbReference type="InterPro" id="IPR006630">
    <property type="entry name" value="La_HTH"/>
</dbReference>
<feature type="compositionally biased region" description="Basic and acidic residues" evidence="3">
    <location>
        <begin position="204"/>
        <end position="214"/>
    </location>
</feature>
<feature type="compositionally biased region" description="Low complexity" evidence="3">
    <location>
        <begin position="797"/>
        <end position="807"/>
    </location>
</feature>
<dbReference type="GO" id="GO:0005829">
    <property type="term" value="C:cytosol"/>
    <property type="evidence" value="ECO:0007669"/>
    <property type="project" value="TreeGrafter"/>
</dbReference>
<comment type="caution">
    <text evidence="5">The sequence shown here is derived from an EMBL/GenBank/DDBJ whole genome shotgun (WGS) entry which is preliminary data.</text>
</comment>
<dbReference type="PANTHER" id="PTHR22792">
    <property type="entry name" value="LUPUS LA PROTEIN-RELATED"/>
    <property type="match status" value="1"/>
</dbReference>
<dbReference type="STRING" id="331657.A0A4V5NEW5"/>
<feature type="domain" description="HTH La-type RNA-binding" evidence="4">
    <location>
        <begin position="658"/>
        <end position="752"/>
    </location>
</feature>
<dbReference type="GO" id="GO:0045727">
    <property type="term" value="P:positive regulation of translation"/>
    <property type="evidence" value="ECO:0007669"/>
    <property type="project" value="TreeGrafter"/>
</dbReference>
<evidence type="ECO:0000259" key="4">
    <source>
        <dbReference type="PROSITE" id="PS50961"/>
    </source>
</evidence>
<dbReference type="GO" id="GO:0000339">
    <property type="term" value="F:RNA cap binding"/>
    <property type="evidence" value="ECO:0007669"/>
    <property type="project" value="InterPro"/>
</dbReference>
<feature type="compositionally biased region" description="Basic and acidic residues" evidence="3">
    <location>
        <begin position="367"/>
        <end position="389"/>
    </location>
</feature>
<evidence type="ECO:0000256" key="3">
    <source>
        <dbReference type="SAM" id="MobiDB-lite"/>
    </source>
</evidence>
<dbReference type="OrthoDB" id="340227at2759"/>
<feature type="compositionally biased region" description="Polar residues" evidence="3">
    <location>
        <begin position="26"/>
        <end position="68"/>
    </location>
</feature>
<dbReference type="GO" id="GO:0048255">
    <property type="term" value="P:mRNA stabilization"/>
    <property type="evidence" value="ECO:0007669"/>
    <property type="project" value="InterPro"/>
</dbReference>
<feature type="compositionally biased region" description="Basic and acidic residues" evidence="3">
    <location>
        <begin position="99"/>
        <end position="121"/>
    </location>
</feature>
<protein>
    <recommendedName>
        <fullName evidence="4">HTH La-type RNA-binding domain-containing protein</fullName>
    </recommendedName>
</protein>
<dbReference type="CDD" id="cd07323">
    <property type="entry name" value="LAM"/>
    <property type="match status" value="1"/>
</dbReference>
<sequence>MSWADEAEASVGGAEREAVTGAGNMLSESDVQQNDPSQSPRRTSDALQQADTLSVSSPEFGTSSTSTLPKEDDVSSVPNASSETTWENKSQASEPTAKPSEHKEGSEESEKSEETVKEKSTIKILQEAPPPAVNIWLKRAQEQKARATLAGPNKGVGEQNSPVLPKREKSQEQIRPEAKRKSKSMSGIPEESDFPLNMGKDRKKSTDFNSKSRDQPSGSHYRQGSKIDSEGHADLARRAPPKATAAERSEKPNYASAPPPVRDQLSWPTPESAQDEERRRAQGKEEKAEKERNTTTTSKPHGKNEWVSVPYTPNVIFSTPLPNTRPRGDPRGDPRSKESLSRRAPRTNGAGDVSAASPTALPNGDEPSDRGRIEPKGTYETESLSKGDRAASVGTQGGPNVSGSPSERAARETAFTGSDSNDKRVFMQDSATLDQFSPSSNTFSRQSQGNRRNKSPKKYDPAGASGRRRESQSEPSARRPSGGAHYDDVSERTLTFAHDGSLPTRSSIVDRRGEGRPFVDNWRDSGNPPPFREGRGRGVRGGRGGSRGFANGHHPGGHQYSNGQSPALQTSPTFNLASSPAAFQGQQGVPFGAQSQQTRNFRGPASRSQSIPIESYGRYPAGYPAGPPHMAPLQTYMGGMYEYQGVQPVSAVPYGTSYSDQYNQLNMVSMQLEYYFSVDNLCKDMFLRKHMDSQGFVFLSVVAEFRRIKQLTTDMELIKFVCFQSPDIEFRVGVDGRDRLRRKDGWEQWILAMPERDPSAQNDGPSQVERPPMPHPRMFDLQYVAPQSASPTGAAFPQGPQGSQGPPHDAPYQSLNGVASTFVPAHAAAVHETSNGKYPGGMANGANGTSSARQHPYAAMDSGNSEGDSFPDAQIETLTVVVKQNPNLQRAPFHSPASRTFSNGSIDSRSTMDEMQKFDDRQQSPRSNGDAPTNGLETQHMPENRSPLASPSLDRPHTGAPLRMFWVKDKDTPVESLPDNSTVELYTHLRLKALEQRQTASTDTCPYDLDVLYQFWSHFLIRNFNTRMYDEFRRLAFEDASQRKSETGMTNLVKYYGESLSSQNIIRESVARHYIDLVNAENTDEDQPAFKQLRSAWRNGALNLKNRKKINDFIDSDLKARLER</sequence>
<dbReference type="PANTHER" id="PTHR22792:SF132">
    <property type="entry name" value="LA-RELATED PROTEIN 1"/>
    <property type="match status" value="1"/>
</dbReference>
<dbReference type="InterPro" id="IPR036390">
    <property type="entry name" value="WH_DNA-bd_sf"/>
</dbReference>
<name>A0A4V5NEW5_9PEZI</name>
<dbReference type="Pfam" id="PF21071">
    <property type="entry name" value="LARP1_HEAT"/>
    <property type="match status" value="1"/>
</dbReference>
<organism evidence="5 6">
    <name type="scientific">Cryomyces minteri</name>
    <dbReference type="NCBI Taxonomy" id="331657"/>
    <lineage>
        <taxon>Eukaryota</taxon>
        <taxon>Fungi</taxon>
        <taxon>Dikarya</taxon>
        <taxon>Ascomycota</taxon>
        <taxon>Pezizomycotina</taxon>
        <taxon>Dothideomycetes</taxon>
        <taxon>Dothideomycetes incertae sedis</taxon>
        <taxon>Cryomyces</taxon>
    </lineage>
</organism>
<accession>A0A4V5NEW5</accession>
<evidence type="ECO:0000313" key="5">
    <source>
        <dbReference type="EMBL" id="TKA68149.1"/>
    </source>
</evidence>
<dbReference type="Pfam" id="PF05383">
    <property type="entry name" value="La"/>
    <property type="match status" value="1"/>
</dbReference>
<dbReference type="SMART" id="SM00684">
    <property type="entry name" value="DM15"/>
    <property type="match status" value="2"/>
</dbReference>
<keyword evidence="6" id="KW-1185">Reference proteome</keyword>
<feature type="compositionally biased region" description="Basic and acidic residues" evidence="3">
    <location>
        <begin position="508"/>
        <end position="523"/>
    </location>
</feature>
<feature type="region of interest" description="Disordered" evidence="3">
    <location>
        <begin position="755"/>
        <end position="774"/>
    </location>
</feature>
<dbReference type="InterPro" id="IPR006607">
    <property type="entry name" value="DM15"/>
</dbReference>
<dbReference type="InterPro" id="IPR045180">
    <property type="entry name" value="La_dom_prot"/>
</dbReference>
<dbReference type="PROSITE" id="PS50961">
    <property type="entry name" value="HTH_LA"/>
    <property type="match status" value="1"/>
</dbReference>
<feature type="region of interest" description="Disordered" evidence="3">
    <location>
        <begin position="889"/>
        <end position="908"/>
    </location>
</feature>
<evidence type="ECO:0000256" key="2">
    <source>
        <dbReference type="PROSITE-ProRule" id="PRU00332"/>
    </source>
</evidence>
<dbReference type="SUPFAM" id="SSF46785">
    <property type="entry name" value="Winged helix' DNA-binding domain"/>
    <property type="match status" value="1"/>
</dbReference>
<feature type="compositionally biased region" description="Polar residues" evidence="3">
    <location>
        <begin position="897"/>
        <end position="908"/>
    </location>
</feature>
<feature type="compositionally biased region" description="Basic and acidic residues" evidence="3">
    <location>
        <begin position="165"/>
        <end position="179"/>
    </location>
</feature>
<feature type="compositionally biased region" description="Polar residues" evidence="3">
    <location>
        <begin position="924"/>
        <end position="937"/>
    </location>
</feature>
<feature type="compositionally biased region" description="Polar residues" evidence="3">
    <location>
        <begin position="76"/>
        <end position="94"/>
    </location>
</feature>
<feature type="region of interest" description="Disordered" evidence="3">
    <location>
        <begin position="833"/>
        <end position="871"/>
    </location>
</feature>
<feature type="compositionally biased region" description="Polar residues" evidence="3">
    <location>
        <begin position="559"/>
        <end position="575"/>
    </location>
</feature>
<feature type="region of interest" description="Disordered" evidence="3">
    <location>
        <begin position="789"/>
        <end position="812"/>
    </location>
</feature>
<dbReference type="Proteomes" id="UP000308768">
    <property type="component" value="Unassembled WGS sequence"/>
</dbReference>
<reference evidence="5 6" key="1">
    <citation type="submission" date="2017-03" db="EMBL/GenBank/DDBJ databases">
        <title>Genomes of endolithic fungi from Antarctica.</title>
        <authorList>
            <person name="Coleine C."/>
            <person name="Masonjones S."/>
            <person name="Stajich J.E."/>
        </authorList>
    </citation>
    <scope>NUCLEOTIDE SEQUENCE [LARGE SCALE GENOMIC DNA]</scope>
    <source>
        <strain evidence="5 6">CCFEE 5187</strain>
    </source>
</reference>
<dbReference type="Gene3D" id="1.10.10.10">
    <property type="entry name" value="Winged helix-like DNA-binding domain superfamily/Winged helix DNA-binding domain"/>
    <property type="match status" value="1"/>
</dbReference>
<dbReference type="EMBL" id="NAJN01000843">
    <property type="protein sequence ID" value="TKA68149.1"/>
    <property type="molecule type" value="Genomic_DNA"/>
</dbReference>
<feature type="compositionally biased region" description="Basic and acidic residues" evidence="3">
    <location>
        <begin position="275"/>
        <end position="293"/>
    </location>
</feature>
<dbReference type="InterPro" id="IPR036388">
    <property type="entry name" value="WH-like_DNA-bd_sf"/>
</dbReference>
<feature type="compositionally biased region" description="Basic and acidic residues" evidence="3">
    <location>
        <begin position="225"/>
        <end position="237"/>
    </location>
</feature>
<dbReference type="AlphaFoldDB" id="A0A4V5NEW5"/>
<feature type="region of interest" description="Disordered" evidence="3">
    <location>
        <begin position="915"/>
        <end position="956"/>
    </location>
</feature>
<proteinExistence type="predicted"/>